<dbReference type="CDD" id="cd16018">
    <property type="entry name" value="Enpp"/>
    <property type="match status" value="1"/>
</dbReference>
<dbReference type="AlphaFoldDB" id="A0A9D9HUH0"/>
<evidence type="ECO:0000313" key="2">
    <source>
        <dbReference type="EMBL" id="MBO8460230.1"/>
    </source>
</evidence>
<name>A0A9D9HUH0_9BACT</name>
<dbReference type="GO" id="GO:0016787">
    <property type="term" value="F:hydrolase activity"/>
    <property type="evidence" value="ECO:0007669"/>
    <property type="project" value="UniProtKB-ARBA"/>
</dbReference>
<gene>
    <name evidence="2" type="ORF">IAA73_07865</name>
</gene>
<sequence>MCKISCLLLLCFFIICQAKAVNPKYVILITIDGMHAGMVTEPEMPSPFLKMMKREGIFVEKVKGVPPTATYPSHTTIATGALPIHHNIYYNAPFVFNKDSVVSYWYADSIKATTIWQVAKEAGMKTASLFWPVSTGSRWIDYNVPEFWSVKRVSNQLDYIKPYCTPKGILEELEANAVGRLNWTTFSAGSINRDARTAYMANYIMNKYQPNLMTIHLTTTDYAQHATGMNSEETKMTVASADNAVGLILENLKLTHRMDSTTVIVCGDHGFTNIEKALAPNVWLAKAGLLSERPGGEWKACFHGNGSCMFLYLKDDNDKKTLKQVEEIIGKLPKETRDLFRVVSREELIQLGGDPKVALAIEPKLGIKVITQRTGEDVVSKKGGSHGYFSGIDPTTFIVYGCGIEEKGKVIDTIRQIDIAPYVMHLLGIDYKFADGELPQALLE</sequence>
<feature type="chain" id="PRO_5039291678" evidence="1">
    <location>
        <begin position="21"/>
        <end position="444"/>
    </location>
</feature>
<evidence type="ECO:0000313" key="3">
    <source>
        <dbReference type="Proteomes" id="UP000823641"/>
    </source>
</evidence>
<accession>A0A9D9HUH0</accession>
<feature type="signal peptide" evidence="1">
    <location>
        <begin position="1"/>
        <end position="20"/>
    </location>
</feature>
<dbReference type="SUPFAM" id="SSF53649">
    <property type="entry name" value="Alkaline phosphatase-like"/>
    <property type="match status" value="1"/>
</dbReference>
<dbReference type="Gene3D" id="3.40.720.10">
    <property type="entry name" value="Alkaline Phosphatase, subunit A"/>
    <property type="match status" value="1"/>
</dbReference>
<dbReference type="Proteomes" id="UP000823641">
    <property type="component" value="Unassembled WGS sequence"/>
</dbReference>
<dbReference type="PANTHER" id="PTHR10151:SF120">
    <property type="entry name" value="BIS(5'-ADENOSYL)-TRIPHOSPHATASE"/>
    <property type="match status" value="1"/>
</dbReference>
<organism evidence="2 3">
    <name type="scientific">Candidatus Gallipaludibacter merdavium</name>
    <dbReference type="NCBI Taxonomy" id="2840839"/>
    <lineage>
        <taxon>Bacteria</taxon>
        <taxon>Pseudomonadati</taxon>
        <taxon>Bacteroidota</taxon>
        <taxon>Bacteroidia</taxon>
        <taxon>Bacteroidales</taxon>
        <taxon>Candidatus Gallipaludibacter</taxon>
    </lineage>
</organism>
<dbReference type="InterPro" id="IPR002591">
    <property type="entry name" value="Phosphodiest/P_Trfase"/>
</dbReference>
<evidence type="ECO:0000256" key="1">
    <source>
        <dbReference type="SAM" id="SignalP"/>
    </source>
</evidence>
<comment type="caution">
    <text evidence="2">The sequence shown here is derived from an EMBL/GenBank/DDBJ whole genome shotgun (WGS) entry which is preliminary data.</text>
</comment>
<reference evidence="2" key="1">
    <citation type="submission" date="2020-10" db="EMBL/GenBank/DDBJ databases">
        <authorList>
            <person name="Gilroy R."/>
        </authorList>
    </citation>
    <scope>NUCLEOTIDE SEQUENCE</scope>
    <source>
        <strain evidence="2">G3-3990</strain>
    </source>
</reference>
<dbReference type="InterPro" id="IPR017850">
    <property type="entry name" value="Alkaline_phosphatase_core_sf"/>
</dbReference>
<keyword evidence="1" id="KW-0732">Signal</keyword>
<dbReference type="EMBL" id="JADIMG010000074">
    <property type="protein sequence ID" value="MBO8460230.1"/>
    <property type="molecule type" value="Genomic_DNA"/>
</dbReference>
<protein>
    <submittedName>
        <fullName evidence="2">Alkaline phosphatase family protein</fullName>
    </submittedName>
</protein>
<dbReference type="PANTHER" id="PTHR10151">
    <property type="entry name" value="ECTONUCLEOTIDE PYROPHOSPHATASE/PHOSPHODIESTERASE"/>
    <property type="match status" value="1"/>
</dbReference>
<dbReference type="Pfam" id="PF01663">
    <property type="entry name" value="Phosphodiest"/>
    <property type="match status" value="1"/>
</dbReference>
<proteinExistence type="predicted"/>
<reference evidence="2" key="2">
    <citation type="journal article" date="2021" name="PeerJ">
        <title>Extensive microbial diversity within the chicken gut microbiome revealed by metagenomics and culture.</title>
        <authorList>
            <person name="Gilroy R."/>
            <person name="Ravi A."/>
            <person name="Getino M."/>
            <person name="Pursley I."/>
            <person name="Horton D.L."/>
            <person name="Alikhan N.F."/>
            <person name="Baker D."/>
            <person name="Gharbi K."/>
            <person name="Hall N."/>
            <person name="Watson M."/>
            <person name="Adriaenssens E.M."/>
            <person name="Foster-Nyarko E."/>
            <person name="Jarju S."/>
            <person name="Secka A."/>
            <person name="Antonio M."/>
            <person name="Oren A."/>
            <person name="Chaudhuri R.R."/>
            <person name="La Ragione R."/>
            <person name="Hildebrand F."/>
            <person name="Pallen M.J."/>
        </authorList>
    </citation>
    <scope>NUCLEOTIDE SEQUENCE</scope>
    <source>
        <strain evidence="2">G3-3990</strain>
    </source>
</reference>